<evidence type="ECO:0000256" key="1">
    <source>
        <dbReference type="PROSITE-ProRule" id="PRU01379"/>
    </source>
</evidence>
<dbReference type="EMBL" id="SRHE01000003">
    <property type="protein sequence ID" value="TWW12698.1"/>
    <property type="molecule type" value="Genomic_DNA"/>
</dbReference>
<evidence type="ECO:0000259" key="2">
    <source>
        <dbReference type="PROSITE" id="PS52035"/>
    </source>
</evidence>
<dbReference type="PROSITE" id="PS52035">
    <property type="entry name" value="PEPTIDASE_M14"/>
    <property type="match status" value="1"/>
</dbReference>
<dbReference type="InterPro" id="IPR000834">
    <property type="entry name" value="Peptidase_M14"/>
</dbReference>
<accession>A0A5C6MDY6</accession>
<dbReference type="GO" id="GO:0004181">
    <property type="term" value="F:metallocarboxypeptidase activity"/>
    <property type="evidence" value="ECO:0007669"/>
    <property type="project" value="InterPro"/>
</dbReference>
<dbReference type="Pfam" id="PF00246">
    <property type="entry name" value="Peptidase_M14"/>
    <property type="match status" value="1"/>
</dbReference>
<evidence type="ECO:0000313" key="3">
    <source>
        <dbReference type="EMBL" id="TWW12698.1"/>
    </source>
</evidence>
<proteinExistence type="inferred from homology"/>
<dbReference type="Gene3D" id="3.40.630.10">
    <property type="entry name" value="Zn peptidases"/>
    <property type="match status" value="1"/>
</dbReference>
<organism evidence="3 4">
    <name type="scientific">Planctomyces bekefii</name>
    <dbReference type="NCBI Taxonomy" id="1653850"/>
    <lineage>
        <taxon>Bacteria</taxon>
        <taxon>Pseudomonadati</taxon>
        <taxon>Planctomycetota</taxon>
        <taxon>Planctomycetia</taxon>
        <taxon>Planctomycetales</taxon>
        <taxon>Planctomycetaceae</taxon>
        <taxon>Planctomyces</taxon>
    </lineage>
</organism>
<dbReference type="SUPFAM" id="SSF53187">
    <property type="entry name" value="Zn-dependent exopeptidases"/>
    <property type="match status" value="1"/>
</dbReference>
<name>A0A5C6MDY6_9PLAN</name>
<sequence length="220" mass="24895">MKSILILGGTHGVEPQSTYVAEKLAQELDLSEVQNIQYRDYFKFFQGLINNSTELRILPDLNRYGLANKTRGNAHGVDLNRNMPSVNWSSSYTDLAYFPGMHPASETETKLLVSILEQKKPDLIISIHTNHYVKHHNPPQVNYDGPLESWGHDRAKILSEILDLPFTHDIGYATPGSLGSYSKDHGISCATLEMEDEFTNQGTWAKYGIELEKFLKTRLN</sequence>
<reference evidence="3 4" key="1">
    <citation type="submission" date="2019-08" db="EMBL/GenBank/DDBJ databases">
        <title>100 year-old enigma solved: identification of Planctomyces bekefii, the type genus and species of the phylum Planctomycetes.</title>
        <authorList>
            <person name="Svetlana D.N."/>
            <person name="Overmann J."/>
        </authorList>
    </citation>
    <scope>NUCLEOTIDE SEQUENCE [LARGE SCALE GENOMIC DNA]</scope>
    <source>
        <strain evidence="3">Phe10_nw2017</strain>
    </source>
</reference>
<protein>
    <submittedName>
        <fullName evidence="3">Murein peptide amidase A</fullName>
    </submittedName>
</protein>
<feature type="domain" description="Peptidase M14" evidence="2">
    <location>
        <begin position="1"/>
        <end position="218"/>
    </location>
</feature>
<dbReference type="GO" id="GO:0006508">
    <property type="term" value="P:proteolysis"/>
    <property type="evidence" value="ECO:0007669"/>
    <property type="project" value="InterPro"/>
</dbReference>
<dbReference type="AlphaFoldDB" id="A0A5C6MDY6"/>
<dbReference type="Proteomes" id="UP000321083">
    <property type="component" value="Unassembled WGS sequence"/>
</dbReference>
<reference evidence="3 4" key="2">
    <citation type="submission" date="2019-08" db="EMBL/GenBank/DDBJ databases">
        <authorList>
            <person name="Henke P."/>
        </authorList>
    </citation>
    <scope>NUCLEOTIDE SEQUENCE [LARGE SCALE GENOMIC DNA]</scope>
    <source>
        <strain evidence="3">Phe10_nw2017</strain>
    </source>
</reference>
<feature type="active site" description="Proton donor/acceptor" evidence="1">
    <location>
        <position position="193"/>
    </location>
</feature>
<gene>
    <name evidence="3" type="ORF">E3A20_00370</name>
</gene>
<dbReference type="GO" id="GO:0008270">
    <property type="term" value="F:zinc ion binding"/>
    <property type="evidence" value="ECO:0007669"/>
    <property type="project" value="InterPro"/>
</dbReference>
<evidence type="ECO:0000313" key="4">
    <source>
        <dbReference type="Proteomes" id="UP000321083"/>
    </source>
</evidence>
<comment type="similarity">
    <text evidence="1">Belongs to the peptidase M14 family.</text>
</comment>
<comment type="caution">
    <text evidence="3">The sequence shown here is derived from an EMBL/GenBank/DDBJ whole genome shotgun (WGS) entry which is preliminary data.</text>
</comment>
<keyword evidence="4" id="KW-1185">Reference proteome</keyword>